<dbReference type="Proteomes" id="UP000072189">
    <property type="component" value="Unassembled WGS sequence"/>
</dbReference>
<protein>
    <submittedName>
        <fullName evidence="2">Uncharacterized protein</fullName>
    </submittedName>
</protein>
<organism evidence="2 3">
    <name type="scientific">Microbacterium testaceum</name>
    <name type="common">Aureobacterium testaceum</name>
    <name type="synonym">Brevibacterium testaceum</name>
    <dbReference type="NCBI Taxonomy" id="2033"/>
    <lineage>
        <taxon>Bacteria</taxon>
        <taxon>Bacillati</taxon>
        <taxon>Actinomycetota</taxon>
        <taxon>Actinomycetes</taxon>
        <taxon>Micrococcales</taxon>
        <taxon>Microbacteriaceae</taxon>
        <taxon>Microbacterium</taxon>
    </lineage>
</organism>
<evidence type="ECO:0000256" key="1">
    <source>
        <dbReference type="SAM" id="MobiDB-lite"/>
    </source>
</evidence>
<evidence type="ECO:0000313" key="2">
    <source>
        <dbReference type="EMBL" id="KTS13473.1"/>
    </source>
</evidence>
<accession>A0A147FAD9</accession>
<comment type="caution">
    <text evidence="2">The sequence shown here is derived from an EMBL/GenBank/DDBJ whole genome shotgun (WGS) entry which is preliminary data.</text>
</comment>
<dbReference type="AlphaFoldDB" id="A0A147FAD9"/>
<proteinExistence type="predicted"/>
<dbReference type="PATRIC" id="fig|2033.7.peg.1466"/>
<sequence length="73" mass="8166">MREDGDGASCETRAVARSRSPTRLPRRRSRGVSRTTSARRLAVRPRPRCRGAPYNRVQLAILAYDAGLLDDAR</sequence>
<feature type="region of interest" description="Disordered" evidence="1">
    <location>
        <begin position="1"/>
        <end position="46"/>
    </location>
</feature>
<evidence type="ECO:0000313" key="3">
    <source>
        <dbReference type="Proteomes" id="UP000072189"/>
    </source>
</evidence>
<dbReference type="EMBL" id="LDRV01000025">
    <property type="protein sequence ID" value="KTS13473.1"/>
    <property type="molecule type" value="Genomic_DNA"/>
</dbReference>
<name>A0A147FAD9_MICTE</name>
<gene>
    <name evidence="2" type="ORF">RSA3_04445</name>
</gene>
<reference evidence="2 3" key="1">
    <citation type="journal article" date="2016" name="Front. Microbiol.">
        <title>Genomic Resource of Rice Seed Associated Bacteria.</title>
        <authorList>
            <person name="Midha S."/>
            <person name="Bansal K."/>
            <person name="Sharma S."/>
            <person name="Kumar N."/>
            <person name="Patil P.P."/>
            <person name="Chaudhry V."/>
            <person name="Patil P.B."/>
        </authorList>
    </citation>
    <scope>NUCLEOTIDE SEQUENCE [LARGE SCALE GENOMIC DNA]</scope>
    <source>
        <strain evidence="2 3">RSA3</strain>
    </source>
</reference>